<dbReference type="PRINTS" id="PR00087">
    <property type="entry name" value="LIPOXYGENASE"/>
</dbReference>
<keyword evidence="2" id="KW-0560">Oxidoreductase</keyword>
<dbReference type="Pfam" id="PF00305">
    <property type="entry name" value="Lipoxygenase"/>
    <property type="match status" value="1"/>
</dbReference>
<dbReference type="GO" id="GO:0046872">
    <property type="term" value="F:metal ion binding"/>
    <property type="evidence" value="ECO:0007669"/>
    <property type="project" value="UniProtKB-KW"/>
</dbReference>
<dbReference type="Proteomes" id="UP001150924">
    <property type="component" value="Unassembled WGS sequence"/>
</dbReference>
<evidence type="ECO:0000313" key="4">
    <source>
        <dbReference type="EMBL" id="MCY1009498.1"/>
    </source>
</evidence>
<dbReference type="PROSITE" id="PS51393">
    <property type="entry name" value="LIPOXYGENASE_3"/>
    <property type="match status" value="1"/>
</dbReference>
<dbReference type="EMBL" id="JAPNKE010000002">
    <property type="protein sequence ID" value="MCY1009498.1"/>
    <property type="molecule type" value="Genomic_DNA"/>
</dbReference>
<dbReference type="Gene3D" id="1.20.245.10">
    <property type="entry name" value="Lipoxygenase-1, Domain 5"/>
    <property type="match status" value="1"/>
</dbReference>
<dbReference type="InterPro" id="IPR013819">
    <property type="entry name" value="LipOase_C"/>
</dbReference>
<reference evidence="4" key="1">
    <citation type="submission" date="2022-11" db="EMBL/GenBank/DDBJ databases">
        <title>Minimal conservation of predation-associated metabolite biosynthetic gene clusters underscores biosynthetic potential of Myxococcota including descriptions for ten novel species: Archangium lansinium sp. nov., Myxococcus landrumus sp. nov., Nannocystis bai.</title>
        <authorList>
            <person name="Ahearne A."/>
            <person name="Stevens C."/>
            <person name="Phillips K."/>
        </authorList>
    </citation>
    <scope>NUCLEOTIDE SEQUENCE</scope>
    <source>
        <strain evidence="4">Na p29</strain>
    </source>
</reference>
<keyword evidence="5" id="KW-1185">Reference proteome</keyword>
<organism evidence="4 5">
    <name type="scientific">Nannocystis pusilla</name>
    <dbReference type="NCBI Taxonomy" id="889268"/>
    <lineage>
        <taxon>Bacteria</taxon>
        <taxon>Pseudomonadati</taxon>
        <taxon>Myxococcota</taxon>
        <taxon>Polyangia</taxon>
        <taxon>Nannocystales</taxon>
        <taxon>Nannocystaceae</taxon>
        <taxon>Nannocystis</taxon>
    </lineage>
</organism>
<proteinExistence type="predicted"/>
<evidence type="ECO:0000259" key="3">
    <source>
        <dbReference type="PROSITE" id="PS51393"/>
    </source>
</evidence>
<dbReference type="RefSeq" id="WP_267772165.1">
    <property type="nucleotide sequence ID" value="NZ_JAPNKE010000002.1"/>
</dbReference>
<evidence type="ECO:0000256" key="2">
    <source>
        <dbReference type="ARBA" id="ARBA00023002"/>
    </source>
</evidence>
<dbReference type="InterPro" id="IPR036226">
    <property type="entry name" value="LipOase_C_sf"/>
</dbReference>
<dbReference type="InterPro" id="IPR000907">
    <property type="entry name" value="LipOase"/>
</dbReference>
<dbReference type="GO" id="GO:0034440">
    <property type="term" value="P:lipid oxidation"/>
    <property type="evidence" value="ECO:0007669"/>
    <property type="project" value="InterPro"/>
</dbReference>
<sequence length="539" mass="58066">MLAVERDGLEGGLREVGEVVVAGEAGASISRLADYAGLFHEWRLPAEVAELHVDSTFARMRVAGPNPAWLRRVDPQAGLPPDFAVEAEHYAAAVGAGDSLAAALAEGRLFTCEYRELLDVQPGSVPVPAGIEIDYATDPAGWNAAYRAREAAYAGSGREKAVVAPLALFAAIDGRLRPIAVQLFPQGHRGRRYPVFTPRDGLAWTAAKAAVHAADGTVHETISHLGQTHLVQEAFCLAVHNNLSARHPLHRLLVPHFEGTLSINASADKSLVSPAGYVDKLLLPTIGGAIQLCGQAVQSYDFNASMFPRQLAARGVDDAGVLADYPYRDDGLLVWAAIESFVRDYVHHHYASDEAVALDGELQAMVRQVGAYRATDAAGRLVGGGIRGVGEDGPQVRTRGYLIAMITQIVWNGSAQHAAVNFPQADPMAYAPHYPLALRGPLPAGPGVSEAEYMQMLPDHESAHIQLFILKLLGTHYHGRLGHYSRGPVSWFGPGAGKELEAAFGRKLAAVEQTIRERNLRRPSYRYLLPSQIPQSINI</sequence>
<dbReference type="PANTHER" id="PTHR11771">
    <property type="entry name" value="LIPOXYGENASE"/>
    <property type="match status" value="1"/>
</dbReference>
<feature type="domain" description="Lipoxygenase" evidence="3">
    <location>
        <begin position="1"/>
        <end position="539"/>
    </location>
</feature>
<dbReference type="SUPFAM" id="SSF48484">
    <property type="entry name" value="Lipoxigenase"/>
    <property type="match status" value="1"/>
</dbReference>
<dbReference type="GO" id="GO:0016702">
    <property type="term" value="F:oxidoreductase activity, acting on single donors with incorporation of molecular oxygen, incorporation of two atoms of oxygen"/>
    <property type="evidence" value="ECO:0007669"/>
    <property type="project" value="InterPro"/>
</dbReference>
<dbReference type="AlphaFoldDB" id="A0A9X3F127"/>
<protein>
    <submittedName>
        <fullName evidence="4">Lipoxygenase family protein</fullName>
    </submittedName>
</protein>
<dbReference type="Gene3D" id="3.10.450.60">
    <property type="match status" value="1"/>
</dbReference>
<gene>
    <name evidence="4" type="ORF">OV079_28820</name>
</gene>
<evidence type="ECO:0000256" key="1">
    <source>
        <dbReference type="ARBA" id="ARBA00022723"/>
    </source>
</evidence>
<comment type="caution">
    <text evidence="4">The sequence shown here is derived from an EMBL/GenBank/DDBJ whole genome shotgun (WGS) entry which is preliminary data.</text>
</comment>
<evidence type="ECO:0000313" key="5">
    <source>
        <dbReference type="Proteomes" id="UP001150924"/>
    </source>
</evidence>
<accession>A0A9X3F127</accession>
<name>A0A9X3F127_9BACT</name>
<keyword evidence="1" id="KW-0479">Metal-binding</keyword>